<dbReference type="Pfam" id="PF04468">
    <property type="entry name" value="PSP1"/>
    <property type="match status" value="1"/>
</dbReference>
<dbReference type="PANTHER" id="PTHR43830:SF3">
    <property type="entry name" value="PROTEIN PSP1"/>
    <property type="match status" value="1"/>
</dbReference>
<keyword evidence="4" id="KW-1185">Reference proteome</keyword>
<comment type="caution">
    <text evidence="3">The sequence shown here is derived from an EMBL/GenBank/DDBJ whole genome shotgun (WGS) entry which is preliminary data.</text>
</comment>
<accession>A0ABR4NYL3</accession>
<dbReference type="InterPro" id="IPR007557">
    <property type="entry name" value="PSP1_C"/>
</dbReference>
<dbReference type="EMBL" id="JBEVYD010000003">
    <property type="protein sequence ID" value="KAL3234269.1"/>
    <property type="molecule type" value="Genomic_DNA"/>
</dbReference>
<dbReference type="PROSITE" id="PS51411">
    <property type="entry name" value="PSP1_C"/>
    <property type="match status" value="1"/>
</dbReference>
<feature type="region of interest" description="Disordered" evidence="1">
    <location>
        <begin position="568"/>
        <end position="600"/>
    </location>
</feature>
<evidence type="ECO:0000256" key="1">
    <source>
        <dbReference type="SAM" id="MobiDB-lite"/>
    </source>
</evidence>
<sequence length="739" mass="83655">MTMELPSINSTTSISDNADLKSYYDKLLFTNASGKSLTDLPRKAQAASGMATGSGIPNVNINETIHEEETERPSRIDFIEGYDYSPKANVTMSPPQEHVRRHSIFFENGNDNNGNKGNRRESGSGGGKMTLSPDMMLSSMNTNSGNAFLGSDIFNDSRRSSYIADSLIHHQRPTDNQYATGNPTLESYNGIPNNYQMYVPQVQQQLYPGMSGMMYVNGNDYGTRRNSQPVVINQFQNGREPANMQTRNYYNQPQENFKVQYSYDQGYYNQKSQPVFKNSFDYNTKMRAPQQQQSNQPQILSQDNAADNGLVVVNGKQLASSEKLHQLYLDSGSNYFSSKNVFEFMDYLKPMLASGKEKEKSSNSISSHLAKFLAFLKSCNLNYNPQSEAFVTNNMNNRKNNGTTSSFLHYKPLVLGALKNGKLELLSTPPNSNLLLKKGDLAIVDGDRGKDLILVVEPTVDLNLALIINFLKKKIHFDSLITNKSQHYPSKKFIKALIDSTNGLCDELNPKLYDIIELTQLVVPSKQVLRFANSWEVTTNLHNKFQDELKALHIAQLKLRSLNSGLSHNHRSNNSSNNSTPPNEATDGANDEFTQNSNSNNVTNSINLNIKILNAEFQFDRKKLTFYYVCEERNDFRELIKELFKFYKTRIWLCAIPNNLDIDRKYYDPNRKELEMYQKMMQHYSSDDGTDTQGNENGVNNHTVKDGLVVAPPLNSLELDNFQIGVYKELVNVLFDTDN</sequence>
<dbReference type="InterPro" id="IPR047767">
    <property type="entry name" value="PSP1-like"/>
</dbReference>
<name>A0ABR4NYL3_9SACH</name>
<evidence type="ECO:0000313" key="3">
    <source>
        <dbReference type="EMBL" id="KAL3234269.1"/>
    </source>
</evidence>
<gene>
    <name evidence="3" type="ORF">RNJ44_03031</name>
</gene>
<evidence type="ECO:0000259" key="2">
    <source>
        <dbReference type="PROSITE" id="PS51411"/>
    </source>
</evidence>
<evidence type="ECO:0000313" key="4">
    <source>
        <dbReference type="Proteomes" id="UP001623330"/>
    </source>
</evidence>
<proteinExistence type="predicted"/>
<organism evidence="3 4">
    <name type="scientific">Nakaseomyces bracarensis</name>
    <dbReference type="NCBI Taxonomy" id="273131"/>
    <lineage>
        <taxon>Eukaryota</taxon>
        <taxon>Fungi</taxon>
        <taxon>Dikarya</taxon>
        <taxon>Ascomycota</taxon>
        <taxon>Saccharomycotina</taxon>
        <taxon>Saccharomycetes</taxon>
        <taxon>Saccharomycetales</taxon>
        <taxon>Saccharomycetaceae</taxon>
        <taxon>Nakaseomyces</taxon>
    </lineage>
</organism>
<feature type="region of interest" description="Disordered" evidence="1">
    <location>
        <begin position="106"/>
        <end position="129"/>
    </location>
</feature>
<feature type="compositionally biased region" description="Low complexity" evidence="1">
    <location>
        <begin position="568"/>
        <end position="583"/>
    </location>
</feature>
<protein>
    <submittedName>
        <fullName evidence="3">Protein PSP1</fullName>
    </submittedName>
</protein>
<reference evidence="3 4" key="1">
    <citation type="submission" date="2024-05" db="EMBL/GenBank/DDBJ databases">
        <title>Long read based assembly of the Candida bracarensis genome reveals expanded adhesin content.</title>
        <authorList>
            <person name="Marcet-Houben M."/>
            <person name="Ksiezopolska E."/>
            <person name="Gabaldon T."/>
        </authorList>
    </citation>
    <scope>NUCLEOTIDE SEQUENCE [LARGE SCALE GENOMIC DNA]</scope>
    <source>
        <strain evidence="3 4">CBM6</strain>
    </source>
</reference>
<dbReference type="PANTHER" id="PTHR43830">
    <property type="entry name" value="PROTEIN PSP1"/>
    <property type="match status" value="1"/>
</dbReference>
<feature type="domain" description="PSP1 C-terminal" evidence="2">
    <location>
        <begin position="567"/>
        <end position="656"/>
    </location>
</feature>
<dbReference type="Proteomes" id="UP001623330">
    <property type="component" value="Unassembled WGS sequence"/>
</dbReference>